<accession>A0A182JF60</accession>
<evidence type="ECO:0000256" key="8">
    <source>
        <dbReference type="ARBA" id="ARBA00022848"/>
    </source>
</evidence>
<evidence type="ECO:0000256" key="4">
    <source>
        <dbReference type="ARBA" id="ARBA00010617"/>
    </source>
</evidence>
<comment type="cofactor">
    <cofactor evidence="1 12">
        <name>heme</name>
        <dbReference type="ChEBI" id="CHEBI:30413"/>
    </cofactor>
</comment>
<sequence length="490" mass="56628">MFVLPVVIALLGVLVLRFVAFRYRVFRTVGNVPGPPANFFLGNTLELIHYDTQVFFDKLMEYFHRYGTIVKLDLLSKCWMIFSSPTDIEHIISSNQFNRKSMDYDTLQEWLGNGILLDHGSSWFANRRALTGAFHFKILDSYVPVFEEQAEVLVRKLLANAGKVVDIFPLAKLYTLDVILETSMGVRCRAQLEDSDYVRAVSDLSRITFWRMYNAIGYSDWTFRLTKHYKTYQEALRVNREFTTSVIKQRRAQVVANASTGVQEGAKGRLSLLDILLRSDLTGRQFTDDEVYSQVNNFMFAGHDTTSSAITFILYACAKYPDVQQRAYEEICSLVPPDQPLDQQHINNLKYLDLVIKESFRMFPPVPYFSRTIERDTTLNGIQLTKGTAITFGAYMMHNNPEYFPEPDQFRPERFDDEETKRNPFVYIPFSAGSRNCIGQKFALNELKTVLSKTLRRCKVELPDPNFVPKMRMELVLKPANGMHLRFVPR</sequence>
<evidence type="ECO:0000256" key="3">
    <source>
        <dbReference type="ARBA" id="ARBA00004406"/>
    </source>
</evidence>
<dbReference type="Gene3D" id="1.10.630.10">
    <property type="entry name" value="Cytochrome P450"/>
    <property type="match status" value="1"/>
</dbReference>
<dbReference type="GO" id="GO:0004497">
    <property type="term" value="F:monooxygenase activity"/>
    <property type="evidence" value="ECO:0007669"/>
    <property type="project" value="UniProtKB-KW"/>
</dbReference>
<evidence type="ECO:0000256" key="5">
    <source>
        <dbReference type="ARBA" id="ARBA00022617"/>
    </source>
</evidence>
<dbReference type="PROSITE" id="PS00086">
    <property type="entry name" value="CYTOCHROME_P450"/>
    <property type="match status" value="1"/>
</dbReference>
<organism evidence="14">
    <name type="scientific">Anopheles atroparvus</name>
    <name type="common">European mosquito</name>
    <dbReference type="NCBI Taxonomy" id="41427"/>
    <lineage>
        <taxon>Eukaryota</taxon>
        <taxon>Metazoa</taxon>
        <taxon>Ecdysozoa</taxon>
        <taxon>Arthropoda</taxon>
        <taxon>Hexapoda</taxon>
        <taxon>Insecta</taxon>
        <taxon>Pterygota</taxon>
        <taxon>Neoptera</taxon>
        <taxon>Endopterygota</taxon>
        <taxon>Diptera</taxon>
        <taxon>Nematocera</taxon>
        <taxon>Culicoidea</taxon>
        <taxon>Culicidae</taxon>
        <taxon>Anophelinae</taxon>
        <taxon>Anopheles</taxon>
    </lineage>
</organism>
<dbReference type="InterPro" id="IPR017972">
    <property type="entry name" value="Cyt_P450_CS"/>
</dbReference>
<dbReference type="STRING" id="41427.A0A182JF60"/>
<comment type="subcellular location">
    <subcellularLocation>
        <location evidence="3">Endoplasmic reticulum membrane</location>
        <topology evidence="3">Peripheral membrane protein</topology>
    </subcellularLocation>
    <subcellularLocation>
        <location evidence="2">Microsome membrane</location>
        <topology evidence="2">Peripheral membrane protein</topology>
    </subcellularLocation>
</comment>
<dbReference type="PRINTS" id="PR00463">
    <property type="entry name" value="EP450I"/>
</dbReference>
<feature type="binding site" description="axial binding residue" evidence="12">
    <location>
        <position position="437"/>
    </location>
    <ligand>
        <name>heme</name>
        <dbReference type="ChEBI" id="CHEBI:30413"/>
    </ligand>
    <ligandPart>
        <name>Fe</name>
        <dbReference type="ChEBI" id="CHEBI:18248"/>
    </ligandPart>
</feature>
<keyword evidence="6 12" id="KW-0479">Metal-binding</keyword>
<evidence type="ECO:0000256" key="12">
    <source>
        <dbReference type="PIRSR" id="PIRSR602401-1"/>
    </source>
</evidence>
<dbReference type="PRINTS" id="PR00385">
    <property type="entry name" value="P450"/>
</dbReference>
<dbReference type="GO" id="GO:0005506">
    <property type="term" value="F:iron ion binding"/>
    <property type="evidence" value="ECO:0007669"/>
    <property type="project" value="InterPro"/>
</dbReference>
<dbReference type="InterPro" id="IPR036396">
    <property type="entry name" value="Cyt_P450_sf"/>
</dbReference>
<dbReference type="GO" id="GO:0016705">
    <property type="term" value="F:oxidoreductase activity, acting on paired donors, with incorporation or reduction of molecular oxygen"/>
    <property type="evidence" value="ECO:0007669"/>
    <property type="project" value="InterPro"/>
</dbReference>
<protein>
    <submittedName>
        <fullName evidence="14">Uncharacterized protein</fullName>
    </submittedName>
</protein>
<keyword evidence="8" id="KW-0492">Microsome</keyword>
<evidence type="ECO:0000256" key="11">
    <source>
        <dbReference type="ARBA" id="ARBA00023033"/>
    </source>
</evidence>
<evidence type="ECO:0000256" key="6">
    <source>
        <dbReference type="ARBA" id="ARBA00022723"/>
    </source>
</evidence>
<keyword evidence="7" id="KW-0256">Endoplasmic reticulum</keyword>
<dbReference type="CDD" id="cd20628">
    <property type="entry name" value="CYP4"/>
    <property type="match status" value="1"/>
</dbReference>
<dbReference type="FunFam" id="1.10.630.10:FF:000182">
    <property type="entry name" value="Cytochrome P450 3A4"/>
    <property type="match status" value="1"/>
</dbReference>
<keyword evidence="11 13" id="KW-0503">Monooxygenase</keyword>
<evidence type="ECO:0000256" key="2">
    <source>
        <dbReference type="ARBA" id="ARBA00004174"/>
    </source>
</evidence>
<dbReference type="EnsemblMetazoa" id="AATE016938-RA">
    <property type="protein sequence ID" value="AATE016938-PA.1"/>
    <property type="gene ID" value="AATE016938"/>
</dbReference>
<keyword evidence="5 12" id="KW-0349">Heme</keyword>
<keyword evidence="10 12" id="KW-0408">Iron</keyword>
<evidence type="ECO:0000313" key="14">
    <source>
        <dbReference type="EnsemblMetazoa" id="AATE016938-PA.1"/>
    </source>
</evidence>
<comment type="similarity">
    <text evidence="4 13">Belongs to the cytochrome P450 family.</text>
</comment>
<dbReference type="InterPro" id="IPR002401">
    <property type="entry name" value="Cyt_P450_E_grp-I"/>
</dbReference>
<dbReference type="AlphaFoldDB" id="A0A182JF60"/>
<dbReference type="InterPro" id="IPR001128">
    <property type="entry name" value="Cyt_P450"/>
</dbReference>
<evidence type="ECO:0000256" key="13">
    <source>
        <dbReference type="RuleBase" id="RU000461"/>
    </source>
</evidence>
<dbReference type="SUPFAM" id="SSF48264">
    <property type="entry name" value="Cytochrome P450"/>
    <property type="match status" value="1"/>
</dbReference>
<dbReference type="Pfam" id="PF00067">
    <property type="entry name" value="p450"/>
    <property type="match status" value="1"/>
</dbReference>
<dbReference type="InterPro" id="IPR050196">
    <property type="entry name" value="Cytochrome_P450_Monoox"/>
</dbReference>
<keyword evidence="9 13" id="KW-0560">Oxidoreductase</keyword>
<dbReference type="PANTHER" id="PTHR24291">
    <property type="entry name" value="CYTOCHROME P450 FAMILY 4"/>
    <property type="match status" value="1"/>
</dbReference>
<evidence type="ECO:0000256" key="10">
    <source>
        <dbReference type="ARBA" id="ARBA00023004"/>
    </source>
</evidence>
<reference evidence="14" key="1">
    <citation type="submission" date="2022-08" db="UniProtKB">
        <authorList>
            <consortium name="EnsemblMetazoa"/>
        </authorList>
    </citation>
    <scope>IDENTIFICATION</scope>
    <source>
        <strain evidence="14">EBRO</strain>
    </source>
</reference>
<name>A0A182JF60_ANOAO</name>
<dbReference type="GO" id="GO:0005789">
    <property type="term" value="C:endoplasmic reticulum membrane"/>
    <property type="evidence" value="ECO:0007669"/>
    <property type="project" value="UniProtKB-SubCell"/>
</dbReference>
<evidence type="ECO:0000256" key="7">
    <source>
        <dbReference type="ARBA" id="ARBA00022824"/>
    </source>
</evidence>
<dbReference type="GO" id="GO:0020037">
    <property type="term" value="F:heme binding"/>
    <property type="evidence" value="ECO:0007669"/>
    <property type="project" value="InterPro"/>
</dbReference>
<evidence type="ECO:0000256" key="1">
    <source>
        <dbReference type="ARBA" id="ARBA00001971"/>
    </source>
</evidence>
<dbReference type="VEuPathDB" id="VectorBase:AATE016938"/>
<proteinExistence type="inferred from homology"/>
<dbReference type="PANTHER" id="PTHR24291:SF187">
    <property type="entry name" value="CYTOCHROME P450 4AE1-RELATED"/>
    <property type="match status" value="1"/>
</dbReference>
<evidence type="ECO:0000256" key="9">
    <source>
        <dbReference type="ARBA" id="ARBA00023002"/>
    </source>
</evidence>